<dbReference type="Proteomes" id="UP000000768">
    <property type="component" value="Chromosome 1"/>
</dbReference>
<sequence>MSMAQGTKKFGEDHVQIAEFQCGRRESAYLSKFKIPDRYQIPCNPPNFDFVVWITLAIPCTIDSKHPMPFTHDKFQLTKLTSGAVRLGSSAGAATARRCH</sequence>
<evidence type="ECO:0000313" key="1">
    <source>
        <dbReference type="EMBL" id="OQU91577.1"/>
    </source>
</evidence>
<protein>
    <submittedName>
        <fullName evidence="1">Uncharacterized protein</fullName>
    </submittedName>
</protein>
<evidence type="ECO:0000313" key="2">
    <source>
        <dbReference type="Proteomes" id="UP000000768"/>
    </source>
</evidence>
<gene>
    <name evidence="1" type="ORF">SORBI_3001G207666</name>
</gene>
<name>A0A1Z5S6L5_SORBI</name>
<keyword evidence="2" id="KW-1185">Reference proteome</keyword>
<reference evidence="2" key="2">
    <citation type="journal article" date="2018" name="Plant J.">
        <title>The Sorghum bicolor reference genome: improved assembly, gene annotations, a transcriptome atlas, and signatures of genome organization.</title>
        <authorList>
            <person name="McCormick R.F."/>
            <person name="Truong S.K."/>
            <person name="Sreedasyam A."/>
            <person name="Jenkins J."/>
            <person name="Shu S."/>
            <person name="Sims D."/>
            <person name="Kennedy M."/>
            <person name="Amirebrahimi M."/>
            <person name="Weers B.D."/>
            <person name="McKinley B."/>
            <person name="Mattison A."/>
            <person name="Morishige D.T."/>
            <person name="Grimwood J."/>
            <person name="Schmutz J."/>
            <person name="Mullet J.E."/>
        </authorList>
    </citation>
    <scope>NUCLEOTIDE SEQUENCE [LARGE SCALE GENOMIC DNA]</scope>
    <source>
        <strain evidence="2">cv. BTx623</strain>
    </source>
</reference>
<dbReference type="AlphaFoldDB" id="A0A1Z5S6L5"/>
<dbReference type="Gramene" id="OQU91577">
    <property type="protein sequence ID" value="OQU91577"/>
    <property type="gene ID" value="SORBI_3001G207666"/>
</dbReference>
<accession>A0A1Z5S6L5</accession>
<dbReference type="InParanoid" id="A0A1Z5S6L5"/>
<dbReference type="EMBL" id="CM000760">
    <property type="protein sequence ID" value="OQU91577.1"/>
    <property type="molecule type" value="Genomic_DNA"/>
</dbReference>
<proteinExistence type="predicted"/>
<organism evidence="1 2">
    <name type="scientific">Sorghum bicolor</name>
    <name type="common">Sorghum</name>
    <name type="synonym">Sorghum vulgare</name>
    <dbReference type="NCBI Taxonomy" id="4558"/>
    <lineage>
        <taxon>Eukaryota</taxon>
        <taxon>Viridiplantae</taxon>
        <taxon>Streptophyta</taxon>
        <taxon>Embryophyta</taxon>
        <taxon>Tracheophyta</taxon>
        <taxon>Spermatophyta</taxon>
        <taxon>Magnoliopsida</taxon>
        <taxon>Liliopsida</taxon>
        <taxon>Poales</taxon>
        <taxon>Poaceae</taxon>
        <taxon>PACMAD clade</taxon>
        <taxon>Panicoideae</taxon>
        <taxon>Andropogonodae</taxon>
        <taxon>Andropogoneae</taxon>
        <taxon>Sorghinae</taxon>
        <taxon>Sorghum</taxon>
    </lineage>
</organism>
<reference evidence="1 2" key="1">
    <citation type="journal article" date="2009" name="Nature">
        <title>The Sorghum bicolor genome and the diversification of grasses.</title>
        <authorList>
            <person name="Paterson A.H."/>
            <person name="Bowers J.E."/>
            <person name="Bruggmann R."/>
            <person name="Dubchak I."/>
            <person name="Grimwood J."/>
            <person name="Gundlach H."/>
            <person name="Haberer G."/>
            <person name="Hellsten U."/>
            <person name="Mitros T."/>
            <person name="Poliakov A."/>
            <person name="Schmutz J."/>
            <person name="Spannagl M."/>
            <person name="Tang H."/>
            <person name="Wang X."/>
            <person name="Wicker T."/>
            <person name="Bharti A.K."/>
            <person name="Chapman J."/>
            <person name="Feltus F.A."/>
            <person name="Gowik U."/>
            <person name="Grigoriev I.V."/>
            <person name="Lyons E."/>
            <person name="Maher C.A."/>
            <person name="Martis M."/>
            <person name="Narechania A."/>
            <person name="Otillar R.P."/>
            <person name="Penning B.W."/>
            <person name="Salamov A.A."/>
            <person name="Wang Y."/>
            <person name="Zhang L."/>
            <person name="Carpita N.C."/>
            <person name="Freeling M."/>
            <person name="Gingle A.R."/>
            <person name="Hash C.T."/>
            <person name="Keller B."/>
            <person name="Klein P."/>
            <person name="Kresovich S."/>
            <person name="McCann M.C."/>
            <person name="Ming R."/>
            <person name="Peterson D.G."/>
            <person name="Mehboob-ur-Rahman"/>
            <person name="Ware D."/>
            <person name="Westhoff P."/>
            <person name="Mayer K.F."/>
            <person name="Messing J."/>
            <person name="Rokhsar D.S."/>
        </authorList>
    </citation>
    <scope>NUCLEOTIDE SEQUENCE [LARGE SCALE GENOMIC DNA]</scope>
    <source>
        <strain evidence="2">cv. BTx623</strain>
    </source>
</reference>